<evidence type="ECO:0000256" key="3">
    <source>
        <dbReference type="ARBA" id="ARBA00022692"/>
    </source>
</evidence>
<organism evidence="7 8">
    <name type="scientific">Racocetra fulgida</name>
    <dbReference type="NCBI Taxonomy" id="60492"/>
    <lineage>
        <taxon>Eukaryota</taxon>
        <taxon>Fungi</taxon>
        <taxon>Fungi incertae sedis</taxon>
        <taxon>Mucoromycota</taxon>
        <taxon>Glomeromycotina</taxon>
        <taxon>Glomeromycetes</taxon>
        <taxon>Diversisporales</taxon>
        <taxon>Gigasporaceae</taxon>
        <taxon>Racocetra</taxon>
    </lineage>
</organism>
<dbReference type="GO" id="GO:0016020">
    <property type="term" value="C:membrane"/>
    <property type="evidence" value="ECO:0007669"/>
    <property type="project" value="UniProtKB-SubCell"/>
</dbReference>
<name>A0A9N9NCF8_9GLOM</name>
<comment type="subcellular location">
    <subcellularLocation>
        <location evidence="1">Membrane</location>
        <topology evidence="1">Multi-pass membrane protein</topology>
    </subcellularLocation>
</comment>
<feature type="non-terminal residue" evidence="7">
    <location>
        <position position="1"/>
    </location>
</feature>
<feature type="non-terminal residue" evidence="7">
    <location>
        <position position="245"/>
    </location>
</feature>
<feature type="transmembrane region" description="Helical" evidence="6">
    <location>
        <begin position="93"/>
        <end position="113"/>
    </location>
</feature>
<dbReference type="OrthoDB" id="2985014at2759"/>
<protein>
    <submittedName>
        <fullName evidence="7">14111_t:CDS:1</fullName>
    </submittedName>
</protein>
<dbReference type="PANTHER" id="PTHR43791:SF36">
    <property type="entry name" value="TRANSPORTER, PUTATIVE (AFU_ORTHOLOGUE AFUA_6G08340)-RELATED"/>
    <property type="match status" value="1"/>
</dbReference>
<dbReference type="AlphaFoldDB" id="A0A9N9NCF8"/>
<proteinExistence type="predicted"/>
<comment type="caution">
    <text evidence="7">The sequence shown here is derived from an EMBL/GenBank/DDBJ whole genome shotgun (WGS) entry which is preliminary data.</text>
</comment>
<feature type="transmembrane region" description="Helical" evidence="6">
    <location>
        <begin position="133"/>
        <end position="150"/>
    </location>
</feature>
<keyword evidence="5 6" id="KW-0472">Membrane</keyword>
<keyword evidence="4 6" id="KW-1133">Transmembrane helix</keyword>
<evidence type="ECO:0000256" key="6">
    <source>
        <dbReference type="SAM" id="Phobius"/>
    </source>
</evidence>
<dbReference type="InterPro" id="IPR036259">
    <property type="entry name" value="MFS_trans_sf"/>
</dbReference>
<reference evidence="7" key="1">
    <citation type="submission" date="2021-06" db="EMBL/GenBank/DDBJ databases">
        <authorList>
            <person name="Kallberg Y."/>
            <person name="Tangrot J."/>
            <person name="Rosling A."/>
        </authorList>
    </citation>
    <scope>NUCLEOTIDE SEQUENCE</scope>
    <source>
        <strain evidence="7">IN212</strain>
    </source>
</reference>
<evidence type="ECO:0000313" key="7">
    <source>
        <dbReference type="EMBL" id="CAG8720123.1"/>
    </source>
</evidence>
<gene>
    <name evidence="7" type="ORF">RFULGI_LOCUS11401</name>
</gene>
<dbReference type="EMBL" id="CAJVPZ010024740">
    <property type="protein sequence ID" value="CAG8720123.1"/>
    <property type="molecule type" value="Genomic_DNA"/>
</dbReference>
<evidence type="ECO:0000313" key="8">
    <source>
        <dbReference type="Proteomes" id="UP000789396"/>
    </source>
</evidence>
<evidence type="ECO:0000256" key="4">
    <source>
        <dbReference type="ARBA" id="ARBA00022989"/>
    </source>
</evidence>
<keyword evidence="2" id="KW-0813">Transport</keyword>
<dbReference type="PANTHER" id="PTHR43791">
    <property type="entry name" value="PERMEASE-RELATED"/>
    <property type="match status" value="1"/>
</dbReference>
<dbReference type="GO" id="GO:0022857">
    <property type="term" value="F:transmembrane transporter activity"/>
    <property type="evidence" value="ECO:0007669"/>
    <property type="project" value="InterPro"/>
</dbReference>
<dbReference type="SUPFAM" id="SSF103473">
    <property type="entry name" value="MFS general substrate transporter"/>
    <property type="match status" value="1"/>
</dbReference>
<feature type="transmembrane region" description="Helical" evidence="6">
    <location>
        <begin position="157"/>
        <end position="179"/>
    </location>
</feature>
<keyword evidence="3 6" id="KW-0812">Transmembrane</keyword>
<evidence type="ECO:0000256" key="5">
    <source>
        <dbReference type="ARBA" id="ARBA00023136"/>
    </source>
</evidence>
<keyword evidence="8" id="KW-1185">Reference proteome</keyword>
<evidence type="ECO:0000256" key="1">
    <source>
        <dbReference type="ARBA" id="ARBA00004141"/>
    </source>
</evidence>
<dbReference type="Pfam" id="PF07690">
    <property type="entry name" value="MFS_1"/>
    <property type="match status" value="1"/>
</dbReference>
<accession>A0A9N9NCF8</accession>
<dbReference type="InterPro" id="IPR011701">
    <property type="entry name" value="MFS"/>
</dbReference>
<dbReference type="Proteomes" id="UP000789396">
    <property type="component" value="Unassembled WGS sequence"/>
</dbReference>
<dbReference type="Gene3D" id="1.20.1250.20">
    <property type="entry name" value="MFS general substrate transporter like domains"/>
    <property type="match status" value="1"/>
</dbReference>
<sequence>TQINSSSFKNAVMVVLQFGSFRERIDTCQAFAVLVRDVNGFTHQLGSPGNARFLTPEERRFTIDRLKPEGGVDEENRSVIKSQAKSAFFDHRVYVYILAATFGAIPFNALNYFLPTLVGQLGYNPVETQLMSVPPYIIATIVMIIFSWLADKYQVRALPIMVGDIVAIIGIAGTIATSATDPTLLMKFHLNYENKKRDLATLSNNKIQLSESELKDTKSIKEKAAKLVEHEPKFDDILCDLHPNW</sequence>
<evidence type="ECO:0000256" key="2">
    <source>
        <dbReference type="ARBA" id="ARBA00022448"/>
    </source>
</evidence>